<feature type="region of interest" description="Disordered" evidence="6">
    <location>
        <begin position="361"/>
        <end position="398"/>
    </location>
</feature>
<dbReference type="Proteomes" id="UP000504633">
    <property type="component" value="Unplaced"/>
</dbReference>
<evidence type="ECO:0000313" key="8">
    <source>
        <dbReference type="Proteomes" id="UP000504633"/>
    </source>
</evidence>
<dbReference type="GO" id="GO:0000978">
    <property type="term" value="F:RNA polymerase II cis-regulatory region sequence-specific DNA binding"/>
    <property type="evidence" value="ECO:0007669"/>
    <property type="project" value="TreeGrafter"/>
</dbReference>
<dbReference type="RefSeq" id="XP_023161376.1">
    <property type="nucleotide sequence ID" value="XM_023305608.2"/>
</dbReference>
<proteinExistence type="predicted"/>
<keyword evidence="3 5" id="KW-0863">Zinc-finger</keyword>
<dbReference type="GO" id="GO:0005634">
    <property type="term" value="C:nucleus"/>
    <property type="evidence" value="ECO:0007669"/>
    <property type="project" value="UniProtKB-ARBA"/>
</dbReference>
<dbReference type="PANTHER" id="PTHR19818:SF139">
    <property type="entry name" value="PAIR-RULE PROTEIN ODD-PAIRED"/>
    <property type="match status" value="1"/>
</dbReference>
<evidence type="ECO:0000256" key="1">
    <source>
        <dbReference type="ARBA" id="ARBA00022723"/>
    </source>
</evidence>
<dbReference type="OMA" id="YTKHCRD"/>
<dbReference type="PROSITE" id="PS00028">
    <property type="entry name" value="ZINC_FINGER_C2H2_1"/>
    <property type="match status" value="8"/>
</dbReference>
<keyword evidence="8" id="KW-1185">Reference proteome</keyword>
<feature type="domain" description="C2H2-type" evidence="7">
    <location>
        <begin position="130"/>
        <end position="158"/>
    </location>
</feature>
<keyword evidence="1" id="KW-0479">Metal-binding</keyword>
<dbReference type="PROSITE" id="PS50157">
    <property type="entry name" value="ZINC_FINGER_C2H2_2"/>
    <property type="match status" value="8"/>
</dbReference>
<feature type="region of interest" description="Disordered" evidence="6">
    <location>
        <begin position="300"/>
        <end position="337"/>
    </location>
</feature>
<keyword evidence="4" id="KW-0862">Zinc</keyword>
<dbReference type="GO" id="GO:0008270">
    <property type="term" value="F:zinc ion binding"/>
    <property type="evidence" value="ECO:0007669"/>
    <property type="project" value="UniProtKB-KW"/>
</dbReference>
<evidence type="ECO:0000256" key="4">
    <source>
        <dbReference type="ARBA" id="ARBA00022833"/>
    </source>
</evidence>
<dbReference type="InterPro" id="IPR036236">
    <property type="entry name" value="Znf_C2H2_sf"/>
</dbReference>
<feature type="domain" description="C2H2-type" evidence="7">
    <location>
        <begin position="99"/>
        <end position="129"/>
    </location>
</feature>
<dbReference type="KEGG" id="dhe:111593041"/>
<dbReference type="SUPFAM" id="SSF57667">
    <property type="entry name" value="beta-beta-alpha zinc fingers"/>
    <property type="match status" value="5"/>
</dbReference>
<dbReference type="Pfam" id="PF00096">
    <property type="entry name" value="zf-C2H2"/>
    <property type="match status" value="5"/>
</dbReference>
<gene>
    <name evidence="9" type="primary">LOC111593041</name>
</gene>
<feature type="compositionally biased region" description="Basic residues" evidence="6">
    <location>
        <begin position="324"/>
        <end position="337"/>
    </location>
</feature>
<feature type="domain" description="C2H2-type" evidence="7">
    <location>
        <begin position="64"/>
        <end position="94"/>
    </location>
</feature>
<dbReference type="GeneID" id="111593041"/>
<reference evidence="9" key="1">
    <citation type="submission" date="2025-08" db="UniProtKB">
        <authorList>
            <consortium name="RefSeq"/>
        </authorList>
    </citation>
    <scope>IDENTIFICATION</scope>
    <source>
        <strain evidence="9">15085-1641.00</strain>
        <tissue evidence="9">Whole body</tissue>
    </source>
</reference>
<evidence type="ECO:0000256" key="2">
    <source>
        <dbReference type="ARBA" id="ARBA00022737"/>
    </source>
</evidence>
<evidence type="ECO:0000256" key="3">
    <source>
        <dbReference type="ARBA" id="ARBA00022771"/>
    </source>
</evidence>
<feature type="domain" description="C2H2-type" evidence="7">
    <location>
        <begin position="213"/>
        <end position="241"/>
    </location>
</feature>
<accession>A0A6J1L4K2</accession>
<dbReference type="GO" id="GO:0000981">
    <property type="term" value="F:DNA-binding transcription factor activity, RNA polymerase II-specific"/>
    <property type="evidence" value="ECO:0007669"/>
    <property type="project" value="TreeGrafter"/>
</dbReference>
<sequence>MPPGLQITSDSDLDVVLEDFRIKQARRDSTGPKYSCSISGCDASFKRLDQLDRHEYHHTGIKKHACSYEGCDKSYSIVTHLKRHLRSTHERPAALQKTVKCSLPECNKMFTSTSNMSRHVREAHECPREYECSYCSAKFRQKMKLRRHEITQHTQAYPFRCEKCTRGFYQQWQQESHQRSCKLYACPQCEQQFDKWTLYTKHCRETLHGRDRIKCEHCDKSYDKPSDLSAHIAAKHPTDAESTFSCTEPGCNRSYSYERNLRQHVLTSHTGRRFECLAVDCQRCFSSAQNLSKHLMRYHTAKERKPAKNKLSSSPTPKTAPVSSRKRRRDAGKPARSHLSKLACLVLDKKVDKEVRLRQPLALTSVAEELQNQQQKEKQMDQDDEDDEQDGTEEQIKP</sequence>
<dbReference type="InterPro" id="IPR013087">
    <property type="entry name" value="Znf_C2H2_type"/>
</dbReference>
<feature type="domain" description="C2H2-type" evidence="7">
    <location>
        <begin position="274"/>
        <end position="304"/>
    </location>
</feature>
<evidence type="ECO:0000256" key="6">
    <source>
        <dbReference type="SAM" id="MobiDB-lite"/>
    </source>
</evidence>
<dbReference type="InterPro" id="IPR050329">
    <property type="entry name" value="GLI_C2H2-zinc-finger"/>
</dbReference>
<evidence type="ECO:0000259" key="7">
    <source>
        <dbReference type="PROSITE" id="PS50157"/>
    </source>
</evidence>
<dbReference type="GO" id="GO:0045944">
    <property type="term" value="P:positive regulation of transcription by RNA polymerase II"/>
    <property type="evidence" value="ECO:0007669"/>
    <property type="project" value="UniProtKB-ARBA"/>
</dbReference>
<dbReference type="SMART" id="SM00355">
    <property type="entry name" value="ZnF_C2H2"/>
    <property type="match status" value="9"/>
</dbReference>
<dbReference type="OrthoDB" id="2687452at2759"/>
<feature type="domain" description="C2H2-type" evidence="7">
    <location>
        <begin position="244"/>
        <end position="274"/>
    </location>
</feature>
<dbReference type="AlphaFoldDB" id="A0A6J1L4K2"/>
<feature type="domain" description="C2H2-type" evidence="7">
    <location>
        <begin position="184"/>
        <end position="213"/>
    </location>
</feature>
<evidence type="ECO:0000256" key="5">
    <source>
        <dbReference type="PROSITE-ProRule" id="PRU00042"/>
    </source>
</evidence>
<evidence type="ECO:0000313" key="9">
    <source>
        <dbReference type="RefSeq" id="XP_023161376.1"/>
    </source>
</evidence>
<feature type="domain" description="C2H2-type" evidence="7">
    <location>
        <begin position="34"/>
        <end position="63"/>
    </location>
</feature>
<dbReference type="Gene3D" id="3.30.160.60">
    <property type="entry name" value="Classic Zinc Finger"/>
    <property type="match status" value="6"/>
</dbReference>
<protein>
    <submittedName>
        <fullName evidence="9">Transcription factor IIIA</fullName>
    </submittedName>
</protein>
<organism evidence="8 9">
    <name type="scientific">Drosophila hydei</name>
    <name type="common">Fruit fly</name>
    <dbReference type="NCBI Taxonomy" id="7224"/>
    <lineage>
        <taxon>Eukaryota</taxon>
        <taxon>Metazoa</taxon>
        <taxon>Ecdysozoa</taxon>
        <taxon>Arthropoda</taxon>
        <taxon>Hexapoda</taxon>
        <taxon>Insecta</taxon>
        <taxon>Pterygota</taxon>
        <taxon>Neoptera</taxon>
        <taxon>Endopterygota</taxon>
        <taxon>Diptera</taxon>
        <taxon>Brachycera</taxon>
        <taxon>Muscomorpha</taxon>
        <taxon>Ephydroidea</taxon>
        <taxon>Drosophilidae</taxon>
        <taxon>Drosophila</taxon>
    </lineage>
</organism>
<keyword evidence="2" id="KW-0677">Repeat</keyword>
<feature type="compositionally biased region" description="Acidic residues" evidence="6">
    <location>
        <begin position="382"/>
        <end position="398"/>
    </location>
</feature>
<name>A0A6J1L4K2_DROHY</name>
<dbReference type="PANTHER" id="PTHR19818">
    <property type="entry name" value="ZINC FINGER PROTEIN ZIC AND GLI"/>
    <property type="match status" value="1"/>
</dbReference>